<dbReference type="Proteomes" id="UP001162030">
    <property type="component" value="Chromosome"/>
</dbReference>
<protein>
    <recommendedName>
        <fullName evidence="2">Tyr recombinase domain-containing protein</fullName>
    </recommendedName>
</protein>
<dbReference type="EMBL" id="OX458333">
    <property type="protein sequence ID" value="CAI8741811.1"/>
    <property type="molecule type" value="Genomic_DNA"/>
</dbReference>
<proteinExistence type="predicted"/>
<sequence length="142" mass="16394">MMHYAVWPYVLNGTARAIIEARQGHHPVFVFTDRGHPVERTSSSAWRRTWREAGLATGENVLSGPYKLRHTFARRLWLAGVPLETRKALRHHLNGDITVHYSPAELRELIGTVQHLREAQRKTVPKWVKYLKRKAGKSGLFH</sequence>
<keyword evidence="4" id="KW-1185">Reference proteome</keyword>
<dbReference type="InterPro" id="IPR013762">
    <property type="entry name" value="Integrase-like_cat_sf"/>
</dbReference>
<dbReference type="Pfam" id="PF00589">
    <property type="entry name" value="Phage_integrase"/>
    <property type="match status" value="1"/>
</dbReference>
<dbReference type="RefSeq" id="WP_026610585.1">
    <property type="nucleotide sequence ID" value="NZ_OX458333.1"/>
</dbReference>
<gene>
    <name evidence="3" type="ORF">MSZNOR_0483</name>
</gene>
<keyword evidence="1" id="KW-0233">DNA recombination</keyword>
<reference evidence="3 4" key="1">
    <citation type="submission" date="2023-03" db="EMBL/GenBank/DDBJ databases">
        <authorList>
            <person name="Pearce D."/>
        </authorList>
    </citation>
    <scope>NUCLEOTIDE SEQUENCE [LARGE SCALE GENOMIC DNA]</scope>
    <source>
        <strain evidence="3">Msz</strain>
    </source>
</reference>
<dbReference type="InterPro" id="IPR011010">
    <property type="entry name" value="DNA_brk_join_enz"/>
</dbReference>
<dbReference type="InterPro" id="IPR002104">
    <property type="entry name" value="Integrase_catalytic"/>
</dbReference>
<evidence type="ECO:0000313" key="3">
    <source>
        <dbReference type="EMBL" id="CAI8741811.1"/>
    </source>
</evidence>
<dbReference type="SUPFAM" id="SSF56349">
    <property type="entry name" value="DNA breaking-rejoining enzymes"/>
    <property type="match status" value="1"/>
</dbReference>
<evidence type="ECO:0000256" key="1">
    <source>
        <dbReference type="ARBA" id="ARBA00023172"/>
    </source>
</evidence>
<evidence type="ECO:0000259" key="2">
    <source>
        <dbReference type="Pfam" id="PF00589"/>
    </source>
</evidence>
<organism evidence="3 4">
    <name type="scientific">Methylocaldum szegediense</name>
    <dbReference type="NCBI Taxonomy" id="73780"/>
    <lineage>
        <taxon>Bacteria</taxon>
        <taxon>Pseudomonadati</taxon>
        <taxon>Pseudomonadota</taxon>
        <taxon>Gammaproteobacteria</taxon>
        <taxon>Methylococcales</taxon>
        <taxon>Methylococcaceae</taxon>
        <taxon>Methylocaldum</taxon>
    </lineage>
</organism>
<evidence type="ECO:0000313" key="4">
    <source>
        <dbReference type="Proteomes" id="UP001162030"/>
    </source>
</evidence>
<dbReference type="Gene3D" id="1.10.443.10">
    <property type="entry name" value="Intergrase catalytic core"/>
    <property type="match status" value="1"/>
</dbReference>
<feature type="domain" description="Tyr recombinase" evidence="2">
    <location>
        <begin position="23"/>
        <end position="102"/>
    </location>
</feature>
<accession>A0ABM9HWX6</accession>
<name>A0ABM9HWX6_9GAMM</name>